<dbReference type="InterPro" id="IPR044304">
    <property type="entry name" value="NUBPL-like"/>
</dbReference>
<dbReference type="HAMAP" id="MF_02040">
    <property type="entry name" value="Mrp_NBP35"/>
    <property type="match status" value="1"/>
</dbReference>
<keyword evidence="2 6" id="KW-0547">Nucleotide-binding</keyword>
<name>A0ABQ6DVH5_9GAMM</name>
<keyword evidence="3 6" id="KW-0067">ATP-binding</keyword>
<dbReference type="InterPro" id="IPR027417">
    <property type="entry name" value="P-loop_NTPase"/>
</dbReference>
<gene>
    <name evidence="7" type="primary">mrp</name>
    <name evidence="7" type="ORF">GCM10007916_01160</name>
</gene>
<dbReference type="RefSeq" id="WP_284202171.1">
    <property type="nucleotide sequence ID" value="NZ_BSPQ01000001.1"/>
</dbReference>
<dbReference type="EMBL" id="BSPQ01000001">
    <property type="protein sequence ID" value="GLS89049.1"/>
    <property type="molecule type" value="Genomic_DNA"/>
</dbReference>
<evidence type="ECO:0000256" key="1">
    <source>
        <dbReference type="ARBA" id="ARBA00022723"/>
    </source>
</evidence>
<dbReference type="PANTHER" id="PTHR42961">
    <property type="entry name" value="IRON-SULFUR PROTEIN NUBPL"/>
    <property type="match status" value="1"/>
</dbReference>
<evidence type="ECO:0000256" key="4">
    <source>
        <dbReference type="ARBA" id="ARBA00023004"/>
    </source>
</evidence>
<evidence type="ECO:0000256" key="2">
    <source>
        <dbReference type="ARBA" id="ARBA00022741"/>
    </source>
</evidence>
<dbReference type="InterPro" id="IPR000808">
    <property type="entry name" value="Mrp-like_CS"/>
</dbReference>
<dbReference type="Pfam" id="PF10609">
    <property type="entry name" value="ParA"/>
    <property type="match status" value="1"/>
</dbReference>
<evidence type="ECO:0000313" key="8">
    <source>
        <dbReference type="Proteomes" id="UP001157353"/>
    </source>
</evidence>
<proteinExistence type="inferred from homology"/>
<reference evidence="8" key="1">
    <citation type="journal article" date="2019" name="Int. J. Syst. Evol. Microbiol.">
        <title>The Global Catalogue of Microorganisms (GCM) 10K type strain sequencing project: providing services to taxonomists for standard genome sequencing and annotation.</title>
        <authorList>
            <consortium name="The Broad Institute Genomics Platform"/>
            <consortium name="The Broad Institute Genome Sequencing Center for Infectious Disease"/>
            <person name="Wu L."/>
            <person name="Ma J."/>
        </authorList>
    </citation>
    <scope>NUCLEOTIDE SEQUENCE [LARGE SCALE GENOMIC DNA]</scope>
    <source>
        <strain evidence="8">NBRC 103166</strain>
    </source>
</reference>
<organism evidence="7 8">
    <name type="scientific">Psychromonas marina</name>
    <dbReference type="NCBI Taxonomy" id="88364"/>
    <lineage>
        <taxon>Bacteria</taxon>
        <taxon>Pseudomonadati</taxon>
        <taxon>Pseudomonadota</taxon>
        <taxon>Gammaproteobacteria</taxon>
        <taxon>Alteromonadales</taxon>
        <taxon>Psychromonadaceae</taxon>
        <taxon>Psychromonas</taxon>
    </lineage>
</organism>
<accession>A0ABQ6DVH5</accession>
<dbReference type="PROSITE" id="PS01215">
    <property type="entry name" value="MRP"/>
    <property type="match status" value="1"/>
</dbReference>
<sequence>MLFKKTSLQDKIFALLSDAGNDVVLKKLKQDKRLSFDDKSSTLTINLPFYAPLWEAELQQKNTTKIHKLLGKTLNWDIQHDVIALQSTSATTSLEKIKNIIVVASGKGGVGKSTVSVNLALALAENGANVGILDADIYGPSMPTLLGVKDAKPSSADGKLMLPIEAHGIVCNSIGFLVAEEDAMIWRGPMASKALQQVLNETDWPELDYLIVDMPPGTGDIQLTMSQNVPVSSAVIVTTPQDVALIDAKKGVTMFNKVETHISGIIENMSLYTCSQCGHSEAIFGTGGGEKLAEQFDLPFLGRLPLHINYREDSDQGAPTVSKGEQPTLVEPYLKLAETLAINLYRDLKPASQKINIMELK</sequence>
<comment type="subunit">
    <text evidence="6">Homodimer.</text>
</comment>
<keyword evidence="4 6" id="KW-0408">Iron</keyword>
<dbReference type="InterPro" id="IPR019591">
    <property type="entry name" value="Mrp/NBP35_ATP-bd"/>
</dbReference>
<evidence type="ECO:0000256" key="5">
    <source>
        <dbReference type="ARBA" id="ARBA00023014"/>
    </source>
</evidence>
<dbReference type="PANTHER" id="PTHR42961:SF2">
    <property type="entry name" value="IRON-SULFUR PROTEIN NUBPL"/>
    <property type="match status" value="1"/>
</dbReference>
<evidence type="ECO:0000313" key="7">
    <source>
        <dbReference type="EMBL" id="GLS89049.1"/>
    </source>
</evidence>
<comment type="similarity">
    <text evidence="6">Belongs to the Mrp/NBP35 ATP-binding proteins family.</text>
</comment>
<evidence type="ECO:0000256" key="6">
    <source>
        <dbReference type="HAMAP-Rule" id="MF_02040"/>
    </source>
</evidence>
<dbReference type="Proteomes" id="UP001157353">
    <property type="component" value="Unassembled WGS sequence"/>
</dbReference>
<protein>
    <recommendedName>
        <fullName evidence="6">Iron-sulfur cluster carrier protein</fullName>
    </recommendedName>
</protein>
<feature type="binding site" evidence="6">
    <location>
        <begin position="106"/>
        <end position="113"/>
    </location>
    <ligand>
        <name>ATP</name>
        <dbReference type="ChEBI" id="CHEBI:30616"/>
    </ligand>
</feature>
<keyword evidence="8" id="KW-1185">Reference proteome</keyword>
<comment type="caution">
    <text evidence="7">The sequence shown here is derived from an EMBL/GenBank/DDBJ whole genome shotgun (WGS) entry which is preliminary data.</text>
</comment>
<keyword evidence="1 6" id="KW-0479">Metal-binding</keyword>
<evidence type="ECO:0000256" key="3">
    <source>
        <dbReference type="ARBA" id="ARBA00022840"/>
    </source>
</evidence>
<comment type="function">
    <text evidence="6">Binds and transfers iron-sulfur (Fe-S) clusters to target apoproteins. Can hydrolyze ATP.</text>
</comment>
<keyword evidence="6" id="KW-0378">Hydrolase</keyword>
<dbReference type="SUPFAM" id="SSF52540">
    <property type="entry name" value="P-loop containing nucleoside triphosphate hydrolases"/>
    <property type="match status" value="1"/>
</dbReference>
<dbReference type="InterPro" id="IPR033756">
    <property type="entry name" value="YlxH/NBP35"/>
</dbReference>
<keyword evidence="5 6" id="KW-0411">Iron-sulfur</keyword>
<dbReference type="Gene3D" id="3.40.50.300">
    <property type="entry name" value="P-loop containing nucleotide triphosphate hydrolases"/>
    <property type="match status" value="1"/>
</dbReference>
<dbReference type="CDD" id="cd02037">
    <property type="entry name" value="Mrp_NBP35"/>
    <property type="match status" value="1"/>
</dbReference>
<dbReference type="NCBIfam" id="NF008669">
    <property type="entry name" value="PRK11670.1"/>
    <property type="match status" value="1"/>
</dbReference>